<dbReference type="Gene3D" id="2.60.40.3170">
    <property type="match status" value="1"/>
</dbReference>
<dbReference type="InterPro" id="IPR015500">
    <property type="entry name" value="Peptidase_S8_subtilisin-rel"/>
</dbReference>
<name>A0A2P2I7P3_9CRUS</name>
<dbReference type="Gene3D" id="2.20.25.690">
    <property type="match status" value="1"/>
</dbReference>
<evidence type="ECO:0000313" key="18">
    <source>
        <dbReference type="EMBL" id="LAC22671.1"/>
    </source>
</evidence>
<feature type="compositionally biased region" description="Low complexity" evidence="11">
    <location>
        <begin position="1197"/>
        <end position="1230"/>
    </location>
</feature>
<feature type="active site" description="Charge relay system" evidence="10">
    <location>
        <position position="45"/>
    </location>
</feature>
<feature type="compositionally biased region" description="Polar residues" evidence="11">
    <location>
        <begin position="231"/>
        <end position="253"/>
    </location>
</feature>
<dbReference type="PRINTS" id="PR00723">
    <property type="entry name" value="SUBTILISIN"/>
</dbReference>
<feature type="compositionally biased region" description="Low complexity" evidence="11">
    <location>
        <begin position="162"/>
        <end position="209"/>
    </location>
</feature>
<evidence type="ECO:0000259" key="13">
    <source>
        <dbReference type="Pfam" id="PF12580"/>
    </source>
</evidence>
<keyword evidence="5" id="KW-0031">Aminopeptidase</keyword>
<feature type="compositionally biased region" description="Basic and acidic residues" evidence="11">
    <location>
        <begin position="151"/>
        <end position="161"/>
    </location>
</feature>
<dbReference type="EC" id="3.4.14.10" evidence="3"/>
<evidence type="ECO:0000313" key="17">
    <source>
        <dbReference type="EMBL" id="LAB70031.1"/>
    </source>
</evidence>
<keyword evidence="8 10" id="KW-0720">Serine protease</keyword>
<evidence type="ECO:0000256" key="8">
    <source>
        <dbReference type="ARBA" id="ARBA00022825"/>
    </source>
</evidence>
<dbReference type="InterPro" id="IPR048384">
    <property type="entry name" value="TPPII_GBD"/>
</dbReference>
<dbReference type="InterPro" id="IPR022229">
    <property type="entry name" value="TPPII_Ig-like-2"/>
</dbReference>
<dbReference type="InterPro" id="IPR036852">
    <property type="entry name" value="Peptidase_S8/S53_dom_sf"/>
</dbReference>
<dbReference type="PANTHER" id="PTHR43806">
    <property type="entry name" value="PEPTIDASE S8"/>
    <property type="match status" value="1"/>
</dbReference>
<feature type="region of interest" description="Disordered" evidence="11">
    <location>
        <begin position="1197"/>
        <end position="1232"/>
    </location>
</feature>
<evidence type="ECO:0000259" key="12">
    <source>
        <dbReference type="Pfam" id="PF00082"/>
    </source>
</evidence>
<dbReference type="GO" id="GO:0006508">
    <property type="term" value="P:proteolysis"/>
    <property type="evidence" value="ECO:0007669"/>
    <property type="project" value="UniProtKB-KW"/>
</dbReference>
<evidence type="ECO:0000256" key="5">
    <source>
        <dbReference type="ARBA" id="ARBA00022438"/>
    </source>
</evidence>
<dbReference type="Gene3D" id="1.25.40.710">
    <property type="match status" value="2"/>
</dbReference>
<dbReference type="Pfam" id="PF12583">
    <property type="entry name" value="TPPII_C"/>
    <property type="match status" value="1"/>
</dbReference>
<evidence type="ECO:0000259" key="16">
    <source>
        <dbReference type="Pfam" id="PF21316"/>
    </source>
</evidence>
<dbReference type="PROSITE" id="PS00137">
    <property type="entry name" value="SUBTILASE_HIS"/>
    <property type="match status" value="1"/>
</dbReference>
<keyword evidence="7 10" id="KW-0378">Hydrolase</keyword>
<dbReference type="GO" id="GO:0008240">
    <property type="term" value="F:tripeptidyl-peptidase activity"/>
    <property type="evidence" value="ECO:0007669"/>
    <property type="project" value="UniProtKB-EC"/>
</dbReference>
<keyword evidence="6 10" id="KW-0645">Protease</keyword>
<dbReference type="Pfam" id="PF21316">
    <property type="entry name" value="TPPII_GBD"/>
    <property type="match status" value="1"/>
</dbReference>
<dbReference type="GO" id="GO:0004252">
    <property type="term" value="F:serine-type endopeptidase activity"/>
    <property type="evidence" value="ECO:0007669"/>
    <property type="project" value="UniProtKB-UniRule"/>
</dbReference>
<feature type="domain" description="Tripeptidyl-peptidase II galactose-binding" evidence="16">
    <location>
        <begin position="760"/>
        <end position="847"/>
    </location>
</feature>
<feature type="region of interest" description="Disordered" evidence="11">
    <location>
        <begin position="151"/>
        <end position="210"/>
    </location>
</feature>
<feature type="region of interest" description="Disordered" evidence="11">
    <location>
        <begin position="231"/>
        <end position="258"/>
    </location>
</feature>
<dbReference type="Pfam" id="PF21223">
    <property type="entry name" value="TPPII_Ig-like-1"/>
    <property type="match status" value="1"/>
</dbReference>
<feature type="domain" description="Peptidase S8/S53" evidence="12">
    <location>
        <begin position="36"/>
        <end position="593"/>
    </location>
</feature>
<dbReference type="InterPro" id="IPR023828">
    <property type="entry name" value="Peptidase_S8_Ser-AS"/>
</dbReference>
<comment type="catalytic activity">
    <reaction evidence="1">
        <text>Release of an N-terminal tripeptide from a polypeptide.</text>
        <dbReference type="EC" id="3.4.14.10"/>
    </reaction>
</comment>
<evidence type="ECO:0000256" key="1">
    <source>
        <dbReference type="ARBA" id="ARBA00001910"/>
    </source>
</evidence>
<feature type="active site" description="Charge relay system" evidence="10">
    <location>
        <position position="354"/>
    </location>
</feature>
<evidence type="ECO:0000256" key="3">
    <source>
        <dbReference type="ARBA" id="ARBA00012462"/>
    </source>
</evidence>
<evidence type="ECO:0000256" key="2">
    <source>
        <dbReference type="ARBA" id="ARBA00011073"/>
    </source>
</evidence>
<evidence type="ECO:0000256" key="6">
    <source>
        <dbReference type="ARBA" id="ARBA00022670"/>
    </source>
</evidence>
<dbReference type="EMBL" id="IACF01004437">
    <property type="protein sequence ID" value="LAB70031.1"/>
    <property type="molecule type" value="mRNA"/>
</dbReference>
<proteinExistence type="evidence at transcript level"/>
<dbReference type="SUPFAM" id="SSF52743">
    <property type="entry name" value="Subtilisin-like"/>
    <property type="match status" value="1"/>
</dbReference>
<accession>A0A2P2I7P3</accession>
<feature type="domain" description="Tripeptidyl peptidase II second Ig-like" evidence="13">
    <location>
        <begin position="884"/>
        <end position="1070"/>
    </location>
</feature>
<dbReference type="GO" id="GO:0004177">
    <property type="term" value="F:aminopeptidase activity"/>
    <property type="evidence" value="ECO:0007669"/>
    <property type="project" value="UniProtKB-KW"/>
</dbReference>
<feature type="domain" description="Tripeptidyl peptidase II C-terminal" evidence="14">
    <location>
        <begin position="1123"/>
        <end position="1179"/>
    </location>
</feature>
<reference evidence="17" key="2">
    <citation type="journal article" date="2018" name="Biosci. Biotechnol. Biochem.">
        <title>Polysaccharide hydrolase of the hadal zone amphipods Hirondellea gigas.</title>
        <authorList>
            <person name="Kobayashi H."/>
            <person name="Nagahama T."/>
            <person name="Arai W."/>
            <person name="Sasagawa Y."/>
            <person name="Umeda M."/>
            <person name="Hayashi T."/>
            <person name="Nikaido I."/>
            <person name="Watanabe H."/>
            <person name="Oguri K."/>
            <person name="Kitazato H."/>
            <person name="Fujioka K."/>
            <person name="Kido Y."/>
            <person name="Takami H."/>
        </authorList>
    </citation>
    <scope>NUCLEOTIDE SEQUENCE</scope>
    <source>
        <tissue evidence="17">Whole body</tissue>
    </source>
</reference>
<evidence type="ECO:0000256" key="7">
    <source>
        <dbReference type="ARBA" id="ARBA00022801"/>
    </source>
</evidence>
<evidence type="ECO:0000259" key="14">
    <source>
        <dbReference type="Pfam" id="PF12583"/>
    </source>
</evidence>
<dbReference type="Pfam" id="PF12580">
    <property type="entry name" value="TPPII"/>
    <property type="match status" value="1"/>
</dbReference>
<dbReference type="InterPro" id="IPR046939">
    <property type="entry name" value="TPPII_C_sf"/>
</dbReference>
<evidence type="ECO:0000256" key="9">
    <source>
        <dbReference type="ARBA" id="ARBA00032232"/>
    </source>
</evidence>
<feature type="domain" description="Tripeptidyl-peptidase II first Ig-like" evidence="15">
    <location>
        <begin position="623"/>
        <end position="739"/>
    </location>
</feature>
<evidence type="ECO:0000256" key="10">
    <source>
        <dbReference type="PROSITE-ProRule" id="PRU01240"/>
    </source>
</evidence>
<dbReference type="InterPro" id="IPR000209">
    <property type="entry name" value="Peptidase_S8/S53_dom"/>
</dbReference>
<dbReference type="Pfam" id="PF00082">
    <property type="entry name" value="Peptidase_S8"/>
    <property type="match status" value="1"/>
</dbReference>
<protein>
    <recommendedName>
        <fullName evidence="4">Tripeptidyl-peptidase 2</fullName>
        <ecNumber evidence="3">3.4.14.10</ecNumber>
    </recommendedName>
    <alternativeName>
        <fullName evidence="9">Tripeptidyl aminopeptidase</fullName>
    </alternativeName>
</protein>
<evidence type="ECO:0000256" key="11">
    <source>
        <dbReference type="SAM" id="MobiDB-lite"/>
    </source>
</evidence>
<sequence length="1445" mass="158682">MAVSVDTTRDIPVSSLLPRKETGIVSFLNQYPKYDGSGVIIAIFDSGVDPAASGLQSIGDGVVKVIDRLDASGAGDVDTSTLGRLSADGTLTSITGKTLHVPSNWTNPTGEYHIGVKTAYSLYPTKLKDRIVKERRERLFDPQHKKMQEAAMRKLQVEKQRSSSSSTNTNVSPTEENENSICEGSNAASTAGNNNNNSQTAASEQSSSSGVLCDGDNNSVADCDPAARSAATANNGCASSNPTLSELPSSEYSSFLEKQQKEEAEAEVALLSTVTKKYQDLGPAYDCVVYHDGKCWRACIDTSECGDLSLGVHLGEYRITHEWSALTDKDGFTVTINVHNDGNLLEIVGMCSSHGTHVASIASAYFPDDPERNGVAPKAQIVSVTIGDNRVHGMETGTALSRAMAWVMENPFYKVDIINMSYGEHSHTSLNGRLGELASEVVNKHGVLWLASASNHGPGLSTVGSPPDFYSDCIMGIAAYISPEMMRAEYSIMDKLPGTAYTWSSRGPTSDGGRGVSLCAPGGAITSMPVFTNKTSQLLNGTSMASPHAAGCAALLLSALKQEGYCHNPYTIRRALQNTAKELDIESFGQGHGLIQVGKAFDYLMRHGTKLSPVSVMPPEDSMRFVVECGSKGLKGIYLRNWLGNRSMDISVSVEPVQFDDTRADDNVKRSLNLDLVLTCDATWVNCPEYLHMSYTLRSFMIRVNPHSLERGRVYQTTVKGYVASAPEKGPLFEVPITVMMPILELEHGYLYKSAPEVYKAGCVKRVFLRVPEGATWATLSIKSGNSDQNQRITLHAVQLFPQSSVLTYDHYKTFSCMFPHETSNTTFTVSPGLTLEVCVARWWAALHDTTVDFTVSFHGIKPYSDSLNMYSSNSVQRLDVVAKLRNEELWPQATLKHHVQSLPPYDSHIEVLGGLRDTVPNSRPIYQLVLSYTFSLIKGGDVQPKCALLTDYLYESAVESQLWMLFDSNKRILGSGDAYSNKYSVKLDKGEYIIRQHIRHEKTELLEKLQEMPMTLLTKLNQEVKLETFSTYYNAVTSSKKMSTYLLQSGEILPLFFSIPNLQDKAFKNLNLSPGHFLTGTLTFAKEEQARRMDVYPLRIVITEAIGGKKRTPNFIECEAQRKEPKTQADYTDALRDLQVNWLTKVDSEASAKLYEDVCRQHNAFLQAHVARLHAIDSYYNGTNASTLCTYKATASSSSTSSSTSSAAAAKPLEPTNSDQQSSTDSNSDLVLVEPEPTSSVVAADASSKEAWLQWKNSIVEVASSLLKCVDLPALLAYLGTKMDVRADAAKFKTQMDRQKIALVDAYAKQGLAIAHPYVPSILSPNNNSTLNVNPECPVPYDDVVVPPSPPDAILNELDAIATTVLKLVDSNDLKVVSFFINYYQVRRLYATAARLLHKQLDDKYSKDGALRLATLFRLLGHHQMVAEIIRGLPSRFPDRFVLF</sequence>
<dbReference type="InterPro" id="IPR046940">
    <property type="entry name" value="TPPII_Ig-like_sf"/>
</dbReference>
<evidence type="ECO:0000259" key="15">
    <source>
        <dbReference type="Pfam" id="PF21223"/>
    </source>
</evidence>
<feature type="active site" description="Charge relay system" evidence="10">
    <location>
        <position position="543"/>
    </location>
</feature>
<dbReference type="PROSITE" id="PS51892">
    <property type="entry name" value="SUBTILASE"/>
    <property type="match status" value="1"/>
</dbReference>
<dbReference type="PANTHER" id="PTHR43806:SF14">
    <property type="entry name" value="TRIPEPTIDYL-PEPTIDASE 2"/>
    <property type="match status" value="1"/>
</dbReference>
<organism evidence="17">
    <name type="scientific">Hirondellea gigas</name>
    <dbReference type="NCBI Taxonomy" id="1518452"/>
    <lineage>
        <taxon>Eukaryota</taxon>
        <taxon>Metazoa</taxon>
        <taxon>Ecdysozoa</taxon>
        <taxon>Arthropoda</taxon>
        <taxon>Crustacea</taxon>
        <taxon>Multicrustacea</taxon>
        <taxon>Malacostraca</taxon>
        <taxon>Eumalacostraca</taxon>
        <taxon>Peracarida</taxon>
        <taxon>Amphipoda</taxon>
        <taxon>Amphilochidea</taxon>
        <taxon>Lysianassida</taxon>
        <taxon>Lysianassidira</taxon>
        <taxon>Lysianassoidea</taxon>
        <taxon>Lysianassidae</taxon>
        <taxon>Hirondellea</taxon>
    </lineage>
</organism>
<dbReference type="InterPro" id="IPR022398">
    <property type="entry name" value="Peptidase_S8_His-AS"/>
</dbReference>
<dbReference type="PROSITE" id="PS00138">
    <property type="entry name" value="SUBTILASE_SER"/>
    <property type="match status" value="1"/>
</dbReference>
<dbReference type="EMBL" id="IACT01003427">
    <property type="protein sequence ID" value="LAC22671.1"/>
    <property type="molecule type" value="mRNA"/>
</dbReference>
<dbReference type="GO" id="GO:0005829">
    <property type="term" value="C:cytosol"/>
    <property type="evidence" value="ECO:0007669"/>
    <property type="project" value="TreeGrafter"/>
</dbReference>
<dbReference type="FunFam" id="3.40.50.200:FF:000003">
    <property type="entry name" value="Tripeptidyl peptidase 2"/>
    <property type="match status" value="1"/>
</dbReference>
<reference evidence="18" key="1">
    <citation type="submission" date="2017-11" db="EMBL/GenBank/DDBJ databases">
        <title>The sensing device of the deep-sea amphipod.</title>
        <authorList>
            <person name="Kobayashi H."/>
            <person name="Nagahama T."/>
            <person name="Arai W."/>
            <person name="Sasagawa Y."/>
            <person name="Umeda M."/>
            <person name="Hayashi T."/>
            <person name="Nikaido I."/>
            <person name="Watanabe H."/>
            <person name="Oguri K."/>
            <person name="Kitazato H."/>
            <person name="Fujioka K."/>
            <person name="Kido Y."/>
            <person name="Takami H."/>
        </authorList>
    </citation>
    <scope>NUCLEOTIDE SEQUENCE</scope>
    <source>
        <tissue evidence="18">Whole body</tissue>
    </source>
</reference>
<dbReference type="InterPro" id="IPR022232">
    <property type="entry name" value="TPPII_C_art"/>
</dbReference>
<dbReference type="InterPro" id="IPR048383">
    <property type="entry name" value="TPPII_Ig-like-1"/>
</dbReference>
<comment type="similarity">
    <text evidence="2 10">Belongs to the peptidase S8 family.</text>
</comment>
<dbReference type="InterPro" id="IPR050131">
    <property type="entry name" value="Peptidase_S8_subtilisin-like"/>
</dbReference>
<evidence type="ECO:0000256" key="4">
    <source>
        <dbReference type="ARBA" id="ARBA00020244"/>
    </source>
</evidence>
<dbReference type="Gene3D" id="3.40.50.200">
    <property type="entry name" value="Peptidase S8/S53 domain"/>
    <property type="match status" value="1"/>
</dbReference>